<accession>A0A8H6SEV6</accession>
<feature type="domain" description="MPN" evidence="5">
    <location>
        <begin position="76"/>
        <end position="211"/>
    </location>
</feature>
<sequence length="376" mass="41453">MAATSGTGTAFVALDDERDLPGVGMALLRGAAFIWLALSCINSRNRHASVNSPTCSQPQPPLPSMSKKDQIFQATAIVHPLVLLSVADHHARSVSRTSHKRVIGALLGQDNGKTINVANSFGIPFEEDDKDSKSWFLDHNYVQEMYDMFRKVNAKERLIGWYHTGPKLRASDQEINDLFKRFVARPLMVIVDVRPQTVGIPTDAYIAVDEIKDDGTETVKTFVHVPSAIEGEEAEEIGVEHLLRDIKDSTTTTLATRVAEQLASLRGLQSRLSDIQKYLVDVSQGTMPVDHKIVYHLQDAFNLLPDLSDRTLRDSFSANTNDALLVVYLSSLLRAVIALHALVDNKATVGRAEMEEGASSEKPKEKPAKEDKAAKE</sequence>
<dbReference type="PANTHER" id="PTHR10540:SF7">
    <property type="entry name" value="26S PROTEASOME NON-ATPASE REGULATORY SUBUNIT 7"/>
    <property type="match status" value="1"/>
</dbReference>
<dbReference type="InterPro" id="IPR037518">
    <property type="entry name" value="MPN"/>
</dbReference>
<dbReference type="GO" id="GO:0008541">
    <property type="term" value="C:proteasome regulatory particle, lid subcomplex"/>
    <property type="evidence" value="ECO:0007669"/>
    <property type="project" value="UniProtKB-ARBA"/>
</dbReference>
<evidence type="ECO:0000256" key="3">
    <source>
        <dbReference type="ARBA" id="ARBA00022942"/>
    </source>
</evidence>
<dbReference type="GO" id="GO:0043161">
    <property type="term" value="P:proteasome-mediated ubiquitin-dependent protein catabolic process"/>
    <property type="evidence" value="ECO:0007669"/>
    <property type="project" value="TreeGrafter"/>
</dbReference>
<comment type="caution">
    <text evidence="6">The sequence shown here is derived from an EMBL/GenBank/DDBJ whole genome shotgun (WGS) entry which is preliminary data.</text>
</comment>
<evidence type="ECO:0000256" key="1">
    <source>
        <dbReference type="ARBA" id="ARBA00002187"/>
    </source>
</evidence>
<gene>
    <name evidence="6" type="ORF">HMN09_01050200</name>
</gene>
<dbReference type="InterPro" id="IPR000555">
    <property type="entry name" value="JAMM/MPN+_dom"/>
</dbReference>
<protein>
    <submittedName>
        <fullName evidence="6">MPN domain-containing protein</fullName>
    </submittedName>
</protein>
<comment type="similarity">
    <text evidence="2">Belongs to the peptidase M67A family.</text>
</comment>
<name>A0A8H6SEV6_MYCCL</name>
<dbReference type="PROSITE" id="PS50249">
    <property type="entry name" value="MPN"/>
    <property type="match status" value="1"/>
</dbReference>
<keyword evidence="7" id="KW-1185">Reference proteome</keyword>
<dbReference type="GO" id="GO:0008237">
    <property type="term" value="F:metallopeptidase activity"/>
    <property type="evidence" value="ECO:0007669"/>
    <property type="project" value="InterPro"/>
</dbReference>
<dbReference type="CDD" id="cd08062">
    <property type="entry name" value="MPN_RPN7_8"/>
    <property type="match status" value="1"/>
</dbReference>
<organism evidence="6 7">
    <name type="scientific">Mycena chlorophos</name>
    <name type="common">Agaric fungus</name>
    <name type="synonym">Agaricus chlorophos</name>
    <dbReference type="NCBI Taxonomy" id="658473"/>
    <lineage>
        <taxon>Eukaryota</taxon>
        <taxon>Fungi</taxon>
        <taxon>Dikarya</taxon>
        <taxon>Basidiomycota</taxon>
        <taxon>Agaricomycotina</taxon>
        <taxon>Agaricomycetes</taxon>
        <taxon>Agaricomycetidae</taxon>
        <taxon>Agaricales</taxon>
        <taxon>Marasmiineae</taxon>
        <taxon>Mycenaceae</taxon>
        <taxon>Mycena</taxon>
    </lineage>
</organism>
<evidence type="ECO:0000256" key="2">
    <source>
        <dbReference type="ARBA" id="ARBA00008568"/>
    </source>
</evidence>
<evidence type="ECO:0000313" key="7">
    <source>
        <dbReference type="Proteomes" id="UP000613580"/>
    </source>
</evidence>
<proteinExistence type="inferred from homology"/>
<dbReference type="Pfam" id="PF01398">
    <property type="entry name" value="JAB"/>
    <property type="match status" value="1"/>
</dbReference>
<feature type="region of interest" description="Disordered" evidence="4">
    <location>
        <begin position="351"/>
        <end position="376"/>
    </location>
</feature>
<dbReference type="SMART" id="SM00232">
    <property type="entry name" value="JAB_MPN"/>
    <property type="match status" value="1"/>
</dbReference>
<keyword evidence="3" id="KW-0647">Proteasome</keyword>
<feature type="compositionally biased region" description="Basic and acidic residues" evidence="4">
    <location>
        <begin position="359"/>
        <end position="376"/>
    </location>
</feature>
<comment type="function">
    <text evidence="1">Acts as a regulatory subunit of the 26S proteasome which is involved in the ATP-dependent degradation of ubiquitinated proteins.</text>
</comment>
<evidence type="ECO:0000256" key="4">
    <source>
        <dbReference type="SAM" id="MobiDB-lite"/>
    </source>
</evidence>
<dbReference type="FunFam" id="3.40.140.10:FF:000004">
    <property type="entry name" value="26S proteasome regulatory subunit rpn-8"/>
    <property type="match status" value="1"/>
</dbReference>
<dbReference type="Gene3D" id="3.40.140.10">
    <property type="entry name" value="Cytidine Deaminase, domain 2"/>
    <property type="match status" value="1"/>
</dbReference>
<dbReference type="PANTHER" id="PTHR10540">
    <property type="entry name" value="EUKARYOTIC TRANSLATION INITIATION FACTOR 3 SUBUNIT F-RELATED"/>
    <property type="match status" value="1"/>
</dbReference>
<dbReference type="InterPro" id="IPR033858">
    <property type="entry name" value="MPN_RPN7_8"/>
</dbReference>
<reference evidence="6" key="1">
    <citation type="submission" date="2020-05" db="EMBL/GenBank/DDBJ databases">
        <title>Mycena genomes resolve the evolution of fungal bioluminescence.</title>
        <authorList>
            <person name="Tsai I.J."/>
        </authorList>
    </citation>
    <scope>NUCLEOTIDE SEQUENCE</scope>
    <source>
        <strain evidence="6">110903Hualien_Pintung</strain>
    </source>
</reference>
<dbReference type="InterPro" id="IPR024969">
    <property type="entry name" value="EIF3F/CSN6-like_C"/>
</dbReference>
<dbReference type="Pfam" id="PF13012">
    <property type="entry name" value="MitMem_reg"/>
    <property type="match status" value="1"/>
</dbReference>
<evidence type="ECO:0000313" key="6">
    <source>
        <dbReference type="EMBL" id="KAF7298280.1"/>
    </source>
</evidence>
<evidence type="ECO:0000259" key="5">
    <source>
        <dbReference type="PROSITE" id="PS50249"/>
    </source>
</evidence>
<dbReference type="EMBL" id="JACAZE010000015">
    <property type="protein sequence ID" value="KAF7298280.1"/>
    <property type="molecule type" value="Genomic_DNA"/>
</dbReference>
<dbReference type="Proteomes" id="UP000613580">
    <property type="component" value="Unassembled WGS sequence"/>
</dbReference>
<dbReference type="OrthoDB" id="10256771at2759"/>
<dbReference type="AlphaFoldDB" id="A0A8H6SEV6"/>